<dbReference type="CDD" id="cd01650">
    <property type="entry name" value="RT_nLTR_like"/>
    <property type="match status" value="1"/>
</dbReference>
<gene>
    <name evidence="4" type="ORF">TBRA_LOCUS5355</name>
</gene>
<dbReference type="Pfam" id="PF14529">
    <property type="entry name" value="Exo_endo_phos_2"/>
    <property type="match status" value="1"/>
</dbReference>
<name>A0A6H5I669_9HYME</name>
<feature type="transmembrane region" description="Helical" evidence="1">
    <location>
        <begin position="20"/>
        <end position="42"/>
    </location>
</feature>
<dbReference type="SUPFAM" id="SSF56672">
    <property type="entry name" value="DNA/RNA polymerases"/>
    <property type="match status" value="1"/>
</dbReference>
<dbReference type="InterPro" id="IPR052560">
    <property type="entry name" value="RdDP_mobile_element"/>
</dbReference>
<dbReference type="OrthoDB" id="7700353at2759"/>
<dbReference type="Proteomes" id="UP000479190">
    <property type="component" value="Unassembled WGS sequence"/>
</dbReference>
<dbReference type="InterPro" id="IPR036691">
    <property type="entry name" value="Endo/exonu/phosph_ase_sf"/>
</dbReference>
<dbReference type="Pfam" id="PF00078">
    <property type="entry name" value="RVT_1"/>
    <property type="match status" value="1"/>
</dbReference>
<proteinExistence type="predicted"/>
<keyword evidence="5" id="KW-1185">Reference proteome</keyword>
<dbReference type="Gene3D" id="3.30.420.10">
    <property type="entry name" value="Ribonuclease H-like superfamily/Ribonuclease H"/>
    <property type="match status" value="1"/>
</dbReference>
<dbReference type="Gene3D" id="3.60.10.10">
    <property type="entry name" value="Endonuclease/exonuclease/phosphatase"/>
    <property type="match status" value="1"/>
</dbReference>
<dbReference type="InterPro" id="IPR005135">
    <property type="entry name" value="Endo/exonuclease/phosphatase"/>
</dbReference>
<dbReference type="GO" id="GO:0042575">
    <property type="term" value="C:DNA polymerase complex"/>
    <property type="evidence" value="ECO:0007669"/>
    <property type="project" value="UniProtKB-ARBA"/>
</dbReference>
<evidence type="ECO:0000259" key="3">
    <source>
        <dbReference type="PROSITE" id="PS50879"/>
    </source>
</evidence>
<dbReference type="Pfam" id="PF00075">
    <property type="entry name" value="RNase_H"/>
    <property type="match status" value="1"/>
</dbReference>
<evidence type="ECO:0000313" key="5">
    <source>
        <dbReference type="Proteomes" id="UP000479190"/>
    </source>
</evidence>
<dbReference type="PANTHER" id="PTHR36688:SF2">
    <property type="entry name" value="ENDONUCLEASE_EXONUCLEASE_PHOSPHATASE DOMAIN-CONTAINING PROTEIN"/>
    <property type="match status" value="1"/>
</dbReference>
<accession>A0A6H5I669</accession>
<dbReference type="PROSITE" id="PS50879">
    <property type="entry name" value="RNASE_H_1"/>
    <property type="match status" value="1"/>
</dbReference>
<dbReference type="InterPro" id="IPR043502">
    <property type="entry name" value="DNA/RNA_pol_sf"/>
</dbReference>
<keyword evidence="1" id="KW-1133">Transmembrane helix</keyword>
<dbReference type="EMBL" id="CADCXV010000709">
    <property type="protein sequence ID" value="CAB0033447.1"/>
    <property type="molecule type" value="Genomic_DNA"/>
</dbReference>
<feature type="domain" description="Reverse transcriptase" evidence="2">
    <location>
        <begin position="748"/>
        <end position="1011"/>
    </location>
</feature>
<evidence type="ECO:0008006" key="6">
    <source>
        <dbReference type="Google" id="ProtNLM"/>
    </source>
</evidence>
<feature type="domain" description="RNase H type-1" evidence="3">
    <location>
        <begin position="1216"/>
        <end position="1352"/>
    </location>
</feature>
<evidence type="ECO:0000313" key="4">
    <source>
        <dbReference type="EMBL" id="CAB0033447.1"/>
    </source>
</evidence>
<dbReference type="PANTHER" id="PTHR36688">
    <property type="entry name" value="ENDO/EXONUCLEASE/PHOSPHATASE DOMAIN-CONTAINING PROTEIN"/>
    <property type="match status" value="1"/>
</dbReference>
<keyword evidence="1" id="KW-0812">Transmembrane</keyword>
<evidence type="ECO:0000259" key="2">
    <source>
        <dbReference type="PROSITE" id="PS50878"/>
    </source>
</evidence>
<dbReference type="CDD" id="cd09276">
    <property type="entry name" value="Rnase_HI_RT_non_LTR"/>
    <property type="match status" value="1"/>
</dbReference>
<dbReference type="InterPro" id="IPR002156">
    <property type="entry name" value="RNaseH_domain"/>
</dbReference>
<dbReference type="SUPFAM" id="SSF53098">
    <property type="entry name" value="Ribonuclease H-like"/>
    <property type="match status" value="1"/>
</dbReference>
<dbReference type="GO" id="GO:0004523">
    <property type="term" value="F:RNA-DNA hybrid ribonuclease activity"/>
    <property type="evidence" value="ECO:0007669"/>
    <property type="project" value="InterPro"/>
</dbReference>
<dbReference type="GO" id="GO:0071897">
    <property type="term" value="P:DNA biosynthetic process"/>
    <property type="evidence" value="ECO:0007669"/>
    <property type="project" value="UniProtKB-ARBA"/>
</dbReference>
<dbReference type="GO" id="GO:0003676">
    <property type="term" value="F:nucleic acid binding"/>
    <property type="evidence" value="ECO:0007669"/>
    <property type="project" value="InterPro"/>
</dbReference>
<dbReference type="SUPFAM" id="SSF56219">
    <property type="entry name" value="DNase I-like"/>
    <property type="match status" value="1"/>
</dbReference>
<dbReference type="InterPro" id="IPR012337">
    <property type="entry name" value="RNaseH-like_sf"/>
</dbReference>
<organism evidence="4 5">
    <name type="scientific">Trichogramma brassicae</name>
    <dbReference type="NCBI Taxonomy" id="86971"/>
    <lineage>
        <taxon>Eukaryota</taxon>
        <taxon>Metazoa</taxon>
        <taxon>Ecdysozoa</taxon>
        <taxon>Arthropoda</taxon>
        <taxon>Hexapoda</taxon>
        <taxon>Insecta</taxon>
        <taxon>Pterygota</taxon>
        <taxon>Neoptera</taxon>
        <taxon>Endopterygota</taxon>
        <taxon>Hymenoptera</taxon>
        <taxon>Apocrita</taxon>
        <taxon>Proctotrupomorpha</taxon>
        <taxon>Chalcidoidea</taxon>
        <taxon>Trichogrammatidae</taxon>
        <taxon>Trichogramma</taxon>
    </lineage>
</organism>
<protein>
    <recommendedName>
        <fullName evidence="6">RNase H type-1 domain-containing protein</fullName>
    </recommendedName>
</protein>
<sequence length="1742" mass="199448">MYKRKKKEAEEEEEAKFSRFVFALKHVVIGCSRCLFCFFSPFFIYSRAILRLLALLLYHSYIYTYMRAQYRYIYEIPYIFHEMSLFSPCREHPAQQRQQHCSFYFKARRSLALLYWLGGLSLSSIDIYFMFQEARTELCCSFFAEASMRQQRRRARSARGTRKVLEDKSISRSLPIYRYAARKAERARVFSLGVSSNGSSRYLVRNTRTSCIRTHGYRMSHEKKEANERTNEAWMLLGYTYTLKELFLSLLLLLLLQRLHRARITDMPFSLARWYARAEIHDRQLLAAATVSCKFFELQRAAAEFDIIACVESWLNNQNLSIPGFHTLRKDRVHSRGGGIVVWIRKSLVFETIEISLPSNVAEMFGLRLKTCRPELDIMICYRPPSFRTTLQDWVNIAQCVDVSRAALFMGDFNAHNTSWNCVLSDNNGLNFEQAYTAHGLTLQNFNTTTFRNLRSNYSSNIDLILTTQNIDHLVSTEVCDDSWGSDHHPVFVNVSIEKHCHFQQRHKIDSTRTDWSSVTNHLDVNFSRFCTPAYESSDPADKYNTFYSVVTKAIQAFTPKKANVPKRKHNNPVPWWDADCDRAKRLRQAAFKKFNFSLDMADLITYKRRCAELKRMLKVKKKESFIKFVEKLDFRTGSAYVWKKCKIFKNKWIDADNSQTYDSANNSLMRQRATEKLCPPWVETDPDLLPRCCPNDFLDDQFSFMELNIALENKNEKSAPGLDGIGFDVIKKLPIKHRLILLDIFNEMYESESFPEAWKKIHVFFIKKPEGRGLRPVSLTSCFCKLFETLVKNRLQWWAEVNGWIPANQHGFRRGHSCADNLAGLALTVEDAFLESRDVLTAFLDVEGAFDNVCVDVLLEKLAALGCSRRVVKFVKFVTRERFIHLQGDSLIRRMFKGVPQGAVLSPLLYSLYVASIAVGIPPTVRISQFADDVSISVVTDDPEKGVRVLEGAISELERGLDDVGLNISPPKSKFIHFNVRNIAPGKMKIKIQNHIIPSCGKNKFLGVIFDYQLSFKDHIAYIQTRCNTAMNIMKFLCGTYWGSHPDTLLRLYETYVRSILDYGSFVYFPKNAGLKTKLERIQFAAIRTALGYRRSTPTNILLAEAKISSVEERAEMLGRKYVARALCNDNLEMTIAAKEFYESHKSGRRPSGCLSRCIFSVLGAEYRIRSRERFDPYNNSYSTLMYSAVLNVSLGQDIKSSPAPNRLLNDYMEERKATPIYTDGSKVKGAPSVGYAVYCPRDEYRSSGSLSPISSIFTAECCAIIGALEHIAVTDGERFIIVSDSLSALLGVGSLRTRSDTMEQTLEIKRRIAALSSGIRGKEVELLWIPSHIGLEGNEEVDALARSATLREHPRASFVRYSDLAAEFSKVARNNTEAKNKMDGQEKGRTYFELFHNDRAAPWFSGSGLPRKTIVMMNRMRANHTCLAESLERKNIISDPRCRCGCEEESLNHVLWNCGLLEPQREAMMERLKKMQLFPPYNAESLLARPNIAACKIICGFLDSCGIRVIIRALQTQIKPQFNLKSSSTHCTSMYTCRQMTMNEKASQLYVKKLADCKISRLKDGNETAAEILITEIKEAVQSELVSQVSDAEPYCVDDLAQTIKSHSKNATTQTMYNDWAGFSRAQDIGNSRQDSNNMYADYHVEDVEMMIVIWDLGMTNINSDEGDQKEIWPCIHSDEQHCQKSSFKSIEWLAANHHINETGQIQVFRGKNGTDFLKDPNLQFVAASQDMTISFFDLK</sequence>
<keyword evidence="1" id="KW-0472">Membrane</keyword>
<evidence type="ECO:0000256" key="1">
    <source>
        <dbReference type="SAM" id="Phobius"/>
    </source>
</evidence>
<reference evidence="4 5" key="1">
    <citation type="submission" date="2020-02" db="EMBL/GenBank/DDBJ databases">
        <authorList>
            <person name="Ferguson B K."/>
        </authorList>
    </citation>
    <scope>NUCLEOTIDE SEQUENCE [LARGE SCALE GENOMIC DNA]</scope>
</reference>
<dbReference type="InterPro" id="IPR000477">
    <property type="entry name" value="RT_dom"/>
</dbReference>
<dbReference type="PROSITE" id="PS50878">
    <property type="entry name" value="RT_POL"/>
    <property type="match status" value="1"/>
</dbReference>
<feature type="transmembrane region" description="Helical" evidence="1">
    <location>
        <begin position="112"/>
        <end position="131"/>
    </location>
</feature>
<dbReference type="InterPro" id="IPR036397">
    <property type="entry name" value="RNaseH_sf"/>
</dbReference>
<feature type="transmembrane region" description="Helical" evidence="1">
    <location>
        <begin position="48"/>
        <end position="66"/>
    </location>
</feature>